<feature type="transmembrane region" description="Helical" evidence="1">
    <location>
        <begin position="70"/>
        <end position="95"/>
    </location>
</feature>
<protein>
    <submittedName>
        <fullName evidence="2">Uncharacterized protein</fullName>
    </submittedName>
</protein>
<evidence type="ECO:0000313" key="3">
    <source>
        <dbReference type="Proteomes" id="UP000266089"/>
    </source>
</evidence>
<dbReference type="Proteomes" id="UP000266089">
    <property type="component" value="Unassembled WGS sequence"/>
</dbReference>
<evidence type="ECO:0000313" key="2">
    <source>
        <dbReference type="EMBL" id="RIH74732.1"/>
    </source>
</evidence>
<keyword evidence="1" id="KW-0812">Transmembrane</keyword>
<keyword evidence="1" id="KW-0472">Membrane</keyword>
<keyword evidence="1" id="KW-1133">Transmembrane helix</keyword>
<name>A0A399DXM0_9DEIN</name>
<evidence type="ECO:0000256" key="1">
    <source>
        <dbReference type="SAM" id="Phobius"/>
    </source>
</evidence>
<dbReference type="AlphaFoldDB" id="A0A399DXM0"/>
<comment type="caution">
    <text evidence="2">The sequence shown here is derived from an EMBL/GenBank/DDBJ whole genome shotgun (WGS) entry which is preliminary data.</text>
</comment>
<dbReference type="RefSeq" id="WP_036197668.1">
    <property type="nucleotide sequence ID" value="NZ_JBHSXZ010000052.1"/>
</dbReference>
<dbReference type="OrthoDB" id="9915273at2"/>
<reference evidence="2 3" key="1">
    <citation type="submission" date="2018-08" db="EMBL/GenBank/DDBJ databases">
        <title>Meiothermus cateniformans JCM 15151 genome sequencing project.</title>
        <authorList>
            <person name="Da Costa M.S."/>
            <person name="Albuquerque L."/>
            <person name="Raposo P."/>
            <person name="Froufe H.J.C."/>
            <person name="Barroso C.S."/>
            <person name="Egas C."/>
        </authorList>
    </citation>
    <scope>NUCLEOTIDE SEQUENCE [LARGE SCALE GENOMIC DNA]</scope>
    <source>
        <strain evidence="2 3">JCM 15151</strain>
    </source>
</reference>
<feature type="transmembrane region" description="Helical" evidence="1">
    <location>
        <begin position="20"/>
        <end position="42"/>
    </location>
</feature>
<gene>
    <name evidence="2" type="ORF">Mcate_02577</name>
</gene>
<organism evidence="2 3">
    <name type="scientific">Meiothermus taiwanensis</name>
    <dbReference type="NCBI Taxonomy" id="172827"/>
    <lineage>
        <taxon>Bacteria</taxon>
        <taxon>Thermotogati</taxon>
        <taxon>Deinococcota</taxon>
        <taxon>Deinococci</taxon>
        <taxon>Thermales</taxon>
        <taxon>Thermaceae</taxon>
        <taxon>Meiothermus</taxon>
    </lineage>
</organism>
<accession>A0A399DXM0</accession>
<proteinExistence type="predicted"/>
<sequence length="121" mass="13252">MHRKEAEAESIREAQRGLAWALLLGLAILAGIVAAFMGFVLVRLLPYAEVLATSSGPVTLPSGERLHPSWLRVAVATFAVALGLGLASVWGLFWLRRVWARPLPATSRKTQKKPQKNKGQR</sequence>
<dbReference type="EMBL" id="QWKX01000096">
    <property type="protein sequence ID" value="RIH74732.1"/>
    <property type="molecule type" value="Genomic_DNA"/>
</dbReference>